<evidence type="ECO:0000256" key="3">
    <source>
        <dbReference type="ARBA" id="ARBA00012944"/>
    </source>
</evidence>
<evidence type="ECO:0000256" key="5">
    <source>
        <dbReference type="ARBA" id="ARBA00022448"/>
    </source>
</evidence>
<keyword evidence="12" id="KW-0520">NAD</keyword>
<dbReference type="GO" id="GO:0005743">
    <property type="term" value="C:mitochondrial inner membrane"/>
    <property type="evidence" value="ECO:0007669"/>
    <property type="project" value="UniProtKB-SubCell"/>
</dbReference>
<dbReference type="GO" id="GO:0008137">
    <property type="term" value="F:NADH dehydrogenase (ubiquinone) activity"/>
    <property type="evidence" value="ECO:0007669"/>
    <property type="project" value="UniProtKB-EC"/>
</dbReference>
<dbReference type="EMBL" id="KX108947">
    <property type="protein sequence ID" value="APH07734.1"/>
    <property type="molecule type" value="Genomic_DNA"/>
</dbReference>
<evidence type="ECO:0000256" key="1">
    <source>
        <dbReference type="ARBA" id="ARBA00004448"/>
    </source>
</evidence>
<dbReference type="InterPro" id="IPR050175">
    <property type="entry name" value="Complex_I_Subunit_2"/>
</dbReference>
<evidence type="ECO:0000256" key="8">
    <source>
        <dbReference type="ARBA" id="ARBA00022792"/>
    </source>
</evidence>
<comment type="subcellular location">
    <subcellularLocation>
        <location evidence="1">Mitochondrion inner membrane</location>
        <topology evidence="1">Multi-pass membrane protein</topology>
    </subcellularLocation>
</comment>
<keyword evidence="5" id="KW-0813">Transport</keyword>
<dbReference type="AlphaFoldDB" id="A0A1W5PW56"/>
<dbReference type="PANTHER" id="PTHR46552:SF1">
    <property type="entry name" value="NADH-UBIQUINONE OXIDOREDUCTASE CHAIN 2"/>
    <property type="match status" value="1"/>
</dbReference>
<comment type="catalytic activity">
    <reaction evidence="17">
        <text>a ubiquinone + NADH + 5 H(+)(in) = a ubiquinol + NAD(+) + 4 H(+)(out)</text>
        <dbReference type="Rhea" id="RHEA:29091"/>
        <dbReference type="Rhea" id="RHEA-COMP:9565"/>
        <dbReference type="Rhea" id="RHEA-COMP:9566"/>
        <dbReference type="ChEBI" id="CHEBI:15378"/>
        <dbReference type="ChEBI" id="CHEBI:16389"/>
        <dbReference type="ChEBI" id="CHEBI:17976"/>
        <dbReference type="ChEBI" id="CHEBI:57540"/>
        <dbReference type="ChEBI" id="CHEBI:57945"/>
        <dbReference type="EC" id="7.1.1.2"/>
    </reaction>
</comment>
<feature type="transmembrane region" description="Helical" evidence="18">
    <location>
        <begin position="131"/>
        <end position="148"/>
    </location>
</feature>
<keyword evidence="13" id="KW-0830">Ubiquinone</keyword>
<keyword evidence="10" id="KW-0249">Electron transport</keyword>
<evidence type="ECO:0000256" key="9">
    <source>
        <dbReference type="ARBA" id="ARBA00022967"/>
    </source>
</evidence>
<evidence type="ECO:0000256" key="7">
    <source>
        <dbReference type="ARBA" id="ARBA00022692"/>
    </source>
</evidence>
<accession>A0A1W5PW56</accession>
<feature type="transmembrane region" description="Helical" evidence="18">
    <location>
        <begin position="180"/>
        <end position="196"/>
    </location>
</feature>
<dbReference type="GO" id="GO:0006120">
    <property type="term" value="P:mitochondrial electron transport, NADH to ubiquinone"/>
    <property type="evidence" value="ECO:0007669"/>
    <property type="project" value="TreeGrafter"/>
</dbReference>
<geneLocation type="mitochondrion" evidence="20"/>
<dbReference type="PANTHER" id="PTHR46552">
    <property type="entry name" value="NADH-UBIQUINONE OXIDOREDUCTASE CHAIN 2"/>
    <property type="match status" value="1"/>
</dbReference>
<keyword evidence="9" id="KW-1278">Translocase</keyword>
<keyword evidence="14 20" id="KW-0496">Mitochondrion</keyword>
<dbReference type="EC" id="7.1.1.2" evidence="3"/>
<evidence type="ECO:0000256" key="2">
    <source>
        <dbReference type="ARBA" id="ARBA00007012"/>
    </source>
</evidence>
<evidence type="ECO:0000256" key="6">
    <source>
        <dbReference type="ARBA" id="ARBA00022660"/>
    </source>
</evidence>
<evidence type="ECO:0000256" key="14">
    <source>
        <dbReference type="ARBA" id="ARBA00023128"/>
    </source>
</evidence>
<organism evidence="20">
    <name type="scientific">Acanthogyrus cheni</name>
    <dbReference type="NCBI Taxonomy" id="1381719"/>
    <lineage>
        <taxon>Eukaryota</taxon>
        <taxon>Metazoa</taxon>
        <taxon>Spiralia</taxon>
        <taxon>Lophotrochozoa</taxon>
        <taxon>Acanthocephala</taxon>
        <taxon>Eoacanthocephala</taxon>
        <taxon>Gyracanthocephala</taxon>
        <taxon>Quadrigyridae</taxon>
        <taxon>Acanthogyrus</taxon>
    </lineage>
</organism>
<feature type="transmembrane region" description="Helical" evidence="18">
    <location>
        <begin position="26"/>
        <end position="45"/>
    </location>
</feature>
<evidence type="ECO:0000256" key="11">
    <source>
        <dbReference type="ARBA" id="ARBA00022989"/>
    </source>
</evidence>
<feature type="transmembrane region" description="Helical" evidence="18">
    <location>
        <begin position="229"/>
        <end position="250"/>
    </location>
</feature>
<feature type="chain" id="PRO_5013275309" description="NADH-ubiquinone oxidoreductase chain 2" evidence="19">
    <location>
        <begin position="17"/>
        <end position="267"/>
    </location>
</feature>
<keyword evidence="19" id="KW-0732">Signal</keyword>
<feature type="transmembrane region" description="Helical" evidence="18">
    <location>
        <begin position="77"/>
        <end position="95"/>
    </location>
</feature>
<feature type="transmembrane region" description="Helical" evidence="18">
    <location>
        <begin position="155"/>
        <end position="174"/>
    </location>
</feature>
<evidence type="ECO:0000256" key="13">
    <source>
        <dbReference type="ARBA" id="ARBA00023075"/>
    </source>
</evidence>
<protein>
    <recommendedName>
        <fullName evidence="4">NADH-ubiquinone oxidoreductase chain 2</fullName>
        <ecNumber evidence="3">7.1.1.2</ecNumber>
    </recommendedName>
    <alternativeName>
        <fullName evidence="16">NADH dehydrogenase subunit 2</fullName>
    </alternativeName>
</protein>
<evidence type="ECO:0000256" key="16">
    <source>
        <dbReference type="ARBA" id="ARBA00031028"/>
    </source>
</evidence>
<gene>
    <name evidence="20" type="primary">ND2</name>
</gene>
<comment type="similarity">
    <text evidence="2">Belongs to the complex I subunit 2 family.</text>
</comment>
<keyword evidence="7 18" id="KW-0812">Transmembrane</keyword>
<feature type="signal peptide" evidence="19">
    <location>
        <begin position="1"/>
        <end position="16"/>
    </location>
</feature>
<proteinExistence type="inferred from homology"/>
<keyword evidence="8" id="KW-0999">Mitochondrion inner membrane</keyword>
<feature type="transmembrane region" description="Helical" evidence="18">
    <location>
        <begin position="203"/>
        <end position="223"/>
    </location>
</feature>
<name>A0A1W5PW56_9BILA</name>
<keyword evidence="11 18" id="KW-1133">Transmembrane helix</keyword>
<keyword evidence="15 18" id="KW-0472">Membrane</keyword>
<evidence type="ECO:0000256" key="10">
    <source>
        <dbReference type="ARBA" id="ARBA00022982"/>
    </source>
</evidence>
<evidence type="ECO:0000313" key="20">
    <source>
        <dbReference type="EMBL" id="APH07734.1"/>
    </source>
</evidence>
<evidence type="ECO:0000256" key="17">
    <source>
        <dbReference type="ARBA" id="ARBA00049551"/>
    </source>
</evidence>
<sequence length="267" mass="30341">MLMGFTLLCLYGVVVASGVVFDSSVIMWVLMEISLYLLIMFMLLNGVNMSSLVLYYVVQTMGSCFMLWGWLVCPAVGWVGLFLKLGVFPFSVWVLKCVSESDKKSVVVLILGFQKLLPMCFMVKMMLVPGLVVLLSLFSCLFGVFVMLQSNSFNLLISGSSVMHTSWVVLYFWLDPSLVFVYYGVYILLLMFVVFLNEYKNGLVLFCLSSVPPLFGFYLKWVIFCNWGVMWLVVLSLFIMCSGLSALGYFRWLMVYLMESCMSPVVK</sequence>
<keyword evidence="6" id="KW-0679">Respiratory chain</keyword>
<reference evidence="20" key="1">
    <citation type="submission" date="2016-04" db="EMBL/GenBank/DDBJ databases">
        <title>The complete mitochondrial genome of Acanthosentis cheni (Acanthocephala: Quadrigyridae).</title>
        <authorList>
            <person name="Song R."/>
        </authorList>
    </citation>
    <scope>NUCLEOTIDE SEQUENCE</scope>
</reference>
<evidence type="ECO:0000256" key="4">
    <source>
        <dbReference type="ARBA" id="ARBA00021008"/>
    </source>
</evidence>
<evidence type="ECO:0000256" key="15">
    <source>
        <dbReference type="ARBA" id="ARBA00023136"/>
    </source>
</evidence>
<evidence type="ECO:0000256" key="19">
    <source>
        <dbReference type="SAM" id="SignalP"/>
    </source>
</evidence>
<evidence type="ECO:0000256" key="12">
    <source>
        <dbReference type="ARBA" id="ARBA00023027"/>
    </source>
</evidence>
<evidence type="ECO:0000256" key="18">
    <source>
        <dbReference type="SAM" id="Phobius"/>
    </source>
</evidence>